<dbReference type="Pfam" id="PF14359">
    <property type="entry name" value="DUF4406"/>
    <property type="match status" value="1"/>
</dbReference>
<accession>A0A2U3I8R4</accession>
<dbReference type="Gene3D" id="3.40.50.10400">
    <property type="entry name" value="Hypothetical protein PA1492"/>
    <property type="match status" value="1"/>
</dbReference>
<protein>
    <recommendedName>
        <fullName evidence="3">Nucleoside 2-deoxyribosyltransferase</fullName>
    </recommendedName>
</protein>
<dbReference type="Proteomes" id="UP000238169">
    <property type="component" value="Unassembled WGS sequence"/>
</dbReference>
<gene>
    <name evidence="1" type="ORF">NOV72_03707</name>
</gene>
<dbReference type="SUPFAM" id="SSF52309">
    <property type="entry name" value="N-(deoxy)ribosyltransferase-like"/>
    <property type="match status" value="1"/>
</dbReference>
<evidence type="ECO:0000313" key="1">
    <source>
        <dbReference type="EMBL" id="SPB16508.1"/>
    </source>
</evidence>
<dbReference type="AlphaFoldDB" id="A0A2U3I8R4"/>
<evidence type="ECO:0008006" key="3">
    <source>
        <dbReference type="Google" id="ProtNLM"/>
    </source>
</evidence>
<sequence>MIRIYLAGPMSGYPELNFPAFHAEAARLRALGFEIVNPAEIDVGPNPDWLTAMRADIRELVTCDGIALLQGWEQSRGATVEHALARGLGLRVMQARHIVGLAGDIPVISQDAVIELLDEAEAA</sequence>
<proteinExistence type="predicted"/>
<dbReference type="EMBL" id="OGTP01000013">
    <property type="protein sequence ID" value="SPB16508.1"/>
    <property type="molecule type" value="Genomic_DNA"/>
</dbReference>
<organism evidence="1 2">
    <name type="scientific">Caballeronia novacaledonica</name>
    <dbReference type="NCBI Taxonomy" id="1544861"/>
    <lineage>
        <taxon>Bacteria</taxon>
        <taxon>Pseudomonadati</taxon>
        <taxon>Pseudomonadota</taxon>
        <taxon>Betaproteobacteria</taxon>
        <taxon>Burkholderiales</taxon>
        <taxon>Burkholderiaceae</taxon>
        <taxon>Caballeronia</taxon>
    </lineage>
</organism>
<keyword evidence="2" id="KW-1185">Reference proteome</keyword>
<evidence type="ECO:0000313" key="2">
    <source>
        <dbReference type="Proteomes" id="UP000238169"/>
    </source>
</evidence>
<dbReference type="RefSeq" id="WP_245933086.1">
    <property type="nucleotide sequence ID" value="NZ_OGTP01000013.1"/>
</dbReference>
<name>A0A2U3I8R4_9BURK</name>
<dbReference type="InterPro" id="IPR025518">
    <property type="entry name" value="DUF4406"/>
</dbReference>
<reference evidence="2" key="1">
    <citation type="submission" date="2018-01" db="EMBL/GenBank/DDBJ databases">
        <authorList>
            <person name="Peeters C."/>
        </authorList>
    </citation>
    <scope>NUCLEOTIDE SEQUENCE [LARGE SCALE GENOMIC DNA]</scope>
</reference>